<keyword evidence="1" id="KW-0472">Membrane</keyword>
<dbReference type="RefSeq" id="XP_020044182.1">
    <property type="nucleotide sequence ID" value="XM_020189392.1"/>
</dbReference>
<evidence type="ECO:0000256" key="1">
    <source>
        <dbReference type="SAM" id="Phobius"/>
    </source>
</evidence>
<evidence type="ECO:0000313" key="2">
    <source>
        <dbReference type="EMBL" id="ODV57875.1"/>
    </source>
</evidence>
<organism evidence="2 3">
    <name type="scientific">Ascoidea rubescens DSM 1968</name>
    <dbReference type="NCBI Taxonomy" id="1344418"/>
    <lineage>
        <taxon>Eukaryota</taxon>
        <taxon>Fungi</taxon>
        <taxon>Dikarya</taxon>
        <taxon>Ascomycota</taxon>
        <taxon>Saccharomycotina</taxon>
        <taxon>Saccharomycetes</taxon>
        <taxon>Ascoideaceae</taxon>
        <taxon>Ascoidea</taxon>
    </lineage>
</organism>
<dbReference type="AlphaFoldDB" id="A0A1D2V8Q2"/>
<feature type="transmembrane region" description="Helical" evidence="1">
    <location>
        <begin position="64"/>
        <end position="82"/>
    </location>
</feature>
<proteinExistence type="predicted"/>
<dbReference type="EMBL" id="KV454501">
    <property type="protein sequence ID" value="ODV57875.1"/>
    <property type="molecule type" value="Genomic_DNA"/>
</dbReference>
<reference evidence="3" key="1">
    <citation type="submission" date="2016-05" db="EMBL/GenBank/DDBJ databases">
        <title>Comparative genomics of biotechnologically important yeasts.</title>
        <authorList>
            <consortium name="DOE Joint Genome Institute"/>
            <person name="Riley R."/>
            <person name="Haridas S."/>
            <person name="Wolfe K.H."/>
            <person name="Lopes M.R."/>
            <person name="Hittinger C.T."/>
            <person name="Goker M."/>
            <person name="Salamov A."/>
            <person name="Wisecaver J."/>
            <person name="Long T.M."/>
            <person name="Aerts A.L."/>
            <person name="Barry K."/>
            <person name="Choi C."/>
            <person name="Clum A."/>
            <person name="Coughlan A.Y."/>
            <person name="Deshpande S."/>
            <person name="Douglass A.P."/>
            <person name="Hanson S.J."/>
            <person name="Klenk H.-P."/>
            <person name="Labutti K."/>
            <person name="Lapidus A."/>
            <person name="Lindquist E."/>
            <person name="Lipzen A."/>
            <person name="Meier-Kolthoff J.P."/>
            <person name="Ohm R.A."/>
            <person name="Otillar R.P."/>
            <person name="Pangilinan J."/>
            <person name="Peng Y."/>
            <person name="Rokas A."/>
            <person name="Rosa C.A."/>
            <person name="Scheuner C."/>
            <person name="Sibirny A.A."/>
            <person name="Slot J.C."/>
            <person name="Stielow J.B."/>
            <person name="Sun H."/>
            <person name="Kurtzman C.P."/>
            <person name="Blackwell M."/>
            <person name="Grigoriev I.V."/>
            <person name="Jeffries T.W."/>
        </authorList>
    </citation>
    <scope>NUCLEOTIDE SEQUENCE [LARGE SCALE GENOMIC DNA]</scope>
    <source>
        <strain evidence="3">DSM 1968</strain>
    </source>
</reference>
<keyword evidence="1" id="KW-1133">Transmembrane helix</keyword>
<dbReference type="GeneID" id="30963028"/>
<gene>
    <name evidence="2" type="ORF">ASCRUDRAFT_16016</name>
</gene>
<evidence type="ECO:0000313" key="3">
    <source>
        <dbReference type="Proteomes" id="UP000095038"/>
    </source>
</evidence>
<dbReference type="Proteomes" id="UP000095038">
    <property type="component" value="Unassembled WGS sequence"/>
</dbReference>
<feature type="transmembrane region" description="Helical" evidence="1">
    <location>
        <begin position="103"/>
        <end position="123"/>
    </location>
</feature>
<keyword evidence="3" id="KW-1185">Reference proteome</keyword>
<sequence>MHSFSEFLEEITSINMGVQTVSLNLPKFLIELSNNYNHYSNSNFNYNYNYNYNYNDNQIEINKFFVNHLFIFYNVLNFLNGFSKILVEIFETLINISFKCSRYLGLFIISLIVITILDSDWNYHYHCNYNYNNSINNNNINNDINCISTG</sequence>
<accession>A0A1D2V8Q2</accession>
<keyword evidence="1" id="KW-0812">Transmembrane</keyword>
<dbReference type="InParanoid" id="A0A1D2V8Q2"/>
<name>A0A1D2V8Q2_9ASCO</name>
<protein>
    <submittedName>
        <fullName evidence="2">Uncharacterized protein</fullName>
    </submittedName>
</protein>